<feature type="region of interest" description="Disordered" evidence="1">
    <location>
        <begin position="64"/>
        <end position="98"/>
    </location>
</feature>
<dbReference type="AlphaFoldDB" id="A0A9C6T763"/>
<dbReference type="GeneID" id="127565667"/>
<feature type="compositionally biased region" description="Basic residues" evidence="1">
    <location>
        <begin position="265"/>
        <end position="278"/>
    </location>
</feature>
<name>A0A9C6T763_DROAB</name>
<feature type="compositionally biased region" description="Acidic residues" evidence="1">
    <location>
        <begin position="73"/>
        <end position="85"/>
    </location>
</feature>
<evidence type="ECO:0000313" key="2">
    <source>
        <dbReference type="Proteomes" id="UP000515160"/>
    </source>
</evidence>
<reference evidence="3" key="1">
    <citation type="submission" date="2025-08" db="UniProtKB">
        <authorList>
            <consortium name="RefSeq"/>
        </authorList>
    </citation>
    <scope>IDENTIFICATION</scope>
    <source>
        <strain evidence="3">15112-1751.03</strain>
        <tissue evidence="3">Whole Adult</tissue>
    </source>
</reference>
<gene>
    <name evidence="3" type="primary">LOC127565667</name>
</gene>
<dbReference type="Proteomes" id="UP000515160">
    <property type="component" value="Chromosome 3"/>
</dbReference>
<proteinExistence type="predicted"/>
<evidence type="ECO:0000256" key="1">
    <source>
        <dbReference type="SAM" id="MobiDB-lite"/>
    </source>
</evidence>
<evidence type="ECO:0000313" key="3">
    <source>
        <dbReference type="RefSeq" id="XP_051861272.1"/>
    </source>
</evidence>
<accession>A0A9C6T763</accession>
<feature type="region of interest" description="Disordered" evidence="1">
    <location>
        <begin position="238"/>
        <end position="300"/>
    </location>
</feature>
<keyword evidence="2" id="KW-1185">Reference proteome</keyword>
<sequence length="300" mass="36087">MDEDVEKSSYQRKVRLRLQAIEGVENARLYEQQLNYSNESTSEESEYVEDNLLSMDKAVEETSYQKRVSMDQSEYDQFTDDEDVESSSQRKVREGEKAELKAKRQLQAEEMENDIFHHHHHYSENYENTIEESQFSGNEMQNVQYSKMEQSQYDEYEVDEFKKENNTENTFEKSEYNVENKLEYTQEETSYQRKARRKLKKQEERMKMCRLQEMEEQQLSETVESQYYNMEQSQNNAIRTMQPSTYGHFDIKEEGEEGKEATYNKTHKRKKKSKKKKKNFEEGSESNEDTMKEGYQIQSK</sequence>
<organism evidence="2 3">
    <name type="scientific">Drosophila albomicans</name>
    <name type="common">Fruit fly</name>
    <dbReference type="NCBI Taxonomy" id="7291"/>
    <lineage>
        <taxon>Eukaryota</taxon>
        <taxon>Metazoa</taxon>
        <taxon>Ecdysozoa</taxon>
        <taxon>Arthropoda</taxon>
        <taxon>Hexapoda</taxon>
        <taxon>Insecta</taxon>
        <taxon>Pterygota</taxon>
        <taxon>Neoptera</taxon>
        <taxon>Endopterygota</taxon>
        <taxon>Diptera</taxon>
        <taxon>Brachycera</taxon>
        <taxon>Muscomorpha</taxon>
        <taxon>Ephydroidea</taxon>
        <taxon>Drosophilidae</taxon>
        <taxon>Drosophila</taxon>
    </lineage>
</organism>
<dbReference type="RefSeq" id="XP_051861272.1">
    <property type="nucleotide sequence ID" value="XM_052005312.1"/>
</dbReference>
<protein>
    <submittedName>
        <fullName evidence="3">Trichohyalin-like</fullName>
    </submittedName>
</protein>